<dbReference type="PANTHER" id="PTHR31737:SF2">
    <property type="entry name" value="PROTEIN TOS1"/>
    <property type="match status" value="1"/>
</dbReference>
<dbReference type="GO" id="GO:0042973">
    <property type="term" value="F:glucan endo-1,3-beta-D-glucosidase activity"/>
    <property type="evidence" value="ECO:0007669"/>
    <property type="project" value="UniProtKB-EC"/>
</dbReference>
<keyword evidence="4 8" id="KW-0732">Signal</keyword>
<protein>
    <recommendedName>
        <fullName evidence="3">glucan endo-1,3-beta-D-glucosidase</fullName>
        <ecNumber evidence="3">3.2.1.39</ecNumber>
    </recommendedName>
</protein>
<dbReference type="PANTHER" id="PTHR31737">
    <property type="entry name" value="PROTEIN TOS1"/>
    <property type="match status" value="1"/>
</dbReference>
<evidence type="ECO:0000256" key="5">
    <source>
        <dbReference type="ARBA" id="ARBA00022801"/>
    </source>
</evidence>
<evidence type="ECO:0000256" key="3">
    <source>
        <dbReference type="ARBA" id="ARBA00012780"/>
    </source>
</evidence>
<evidence type="ECO:0000313" key="12">
    <source>
        <dbReference type="Proteomes" id="UP000095023"/>
    </source>
</evidence>
<evidence type="ECO:0000256" key="6">
    <source>
        <dbReference type="ARBA" id="ARBA00023295"/>
    </source>
</evidence>
<dbReference type="GO" id="GO:0009277">
    <property type="term" value="C:fungal-type cell wall"/>
    <property type="evidence" value="ECO:0007669"/>
    <property type="project" value="TreeGrafter"/>
</dbReference>
<evidence type="ECO:0000259" key="9">
    <source>
        <dbReference type="Pfam" id="PF10287"/>
    </source>
</evidence>
<dbReference type="Gene3D" id="2.60.120.200">
    <property type="match status" value="1"/>
</dbReference>
<organism evidence="11 12">
    <name type="scientific">Tortispora caseinolytica NRRL Y-17796</name>
    <dbReference type="NCBI Taxonomy" id="767744"/>
    <lineage>
        <taxon>Eukaryota</taxon>
        <taxon>Fungi</taxon>
        <taxon>Dikarya</taxon>
        <taxon>Ascomycota</taxon>
        <taxon>Saccharomycotina</taxon>
        <taxon>Trigonopsidomycetes</taxon>
        <taxon>Trigonopsidales</taxon>
        <taxon>Trigonopsidaceae</taxon>
        <taxon>Tortispora</taxon>
    </lineage>
</organism>
<name>A0A1E4TFI3_9ASCO</name>
<evidence type="ECO:0000259" key="10">
    <source>
        <dbReference type="Pfam" id="PF10290"/>
    </source>
</evidence>
<feature type="domain" description="Cell wall protein YJL171C/Tos1 N-terminal" evidence="10">
    <location>
        <begin position="26"/>
        <end position="88"/>
    </location>
</feature>
<proteinExistence type="inferred from homology"/>
<dbReference type="AlphaFoldDB" id="A0A1E4TFI3"/>
<sequence length="425" mass="44632">MFSYACLLATFANCALAQFPFSSETDSILYQALAGSGSYSEVSYMDPNTCACNKGGSSSFSGAMGVLAEEFSLHFRGPINLKKLAVYDLSSSSSKRDAEADADADADADCDSETALARRHLHHAHKRDPAIETVYVIKTVTAGAAPEGSSYVPPYYPPADTSAPAVASFNGGSASPVADSSAPAASSAATGGAWSRSGYYDASSGTLQGLTFLNNAGSDSVSGTFDTCWGSSLSYAASDGISAASSSQVLSDTVIGSSKEFSIFTDQKCGASGTDCGYYRPGTVAYHGFSGYNKIFLMQFEMPNLNDGNNMPAVWFLNAKIPRTQQYGDCSCWPNCGEFDVFECVENGDTRMISHFRGGGADIGNSRWIERPTSSAGTYIVFFDATNGKTILADVTGSISDFSASLPDSLVSQWKTLSSASTTVF</sequence>
<dbReference type="OrthoDB" id="118256at2759"/>
<dbReference type="Pfam" id="PF10290">
    <property type="entry name" value="YJL171C_Tos1_N"/>
    <property type="match status" value="1"/>
</dbReference>
<feature type="chain" id="PRO_5009163178" description="glucan endo-1,3-beta-D-glucosidase" evidence="8">
    <location>
        <begin position="18"/>
        <end position="425"/>
    </location>
</feature>
<dbReference type="Proteomes" id="UP000095023">
    <property type="component" value="Unassembled WGS sequence"/>
</dbReference>
<reference evidence="12" key="1">
    <citation type="submission" date="2016-02" db="EMBL/GenBank/DDBJ databases">
        <title>Comparative genomics of biotechnologically important yeasts.</title>
        <authorList>
            <consortium name="DOE Joint Genome Institute"/>
            <person name="Riley R."/>
            <person name="Haridas S."/>
            <person name="Wolfe K.H."/>
            <person name="Lopes M.R."/>
            <person name="Hittinger C.T."/>
            <person name="Goker M."/>
            <person name="Salamov A."/>
            <person name="Wisecaver J."/>
            <person name="Long T.M."/>
            <person name="Aerts A.L."/>
            <person name="Barry K."/>
            <person name="Choi C."/>
            <person name="Clum A."/>
            <person name="Coughlan A.Y."/>
            <person name="Deshpande S."/>
            <person name="Douglass A.P."/>
            <person name="Hanson S.J."/>
            <person name="Klenk H.-P."/>
            <person name="Labutti K."/>
            <person name="Lapidus A."/>
            <person name="Lindquist E."/>
            <person name="Lipzen A."/>
            <person name="Meier-Kolthoff J.P."/>
            <person name="Ohm R.A."/>
            <person name="Otillar R.P."/>
            <person name="Pangilinan J."/>
            <person name="Peng Y."/>
            <person name="Rokas A."/>
            <person name="Rosa C.A."/>
            <person name="Scheuner C."/>
            <person name="Sibirny A.A."/>
            <person name="Slot J.C."/>
            <person name="Stielow J.B."/>
            <person name="Sun H."/>
            <person name="Kurtzman C.P."/>
            <person name="Blackwell M."/>
            <person name="Jeffries T.W."/>
            <person name="Grigoriev I.V."/>
        </authorList>
    </citation>
    <scope>NUCLEOTIDE SEQUENCE [LARGE SCALE GENOMIC DNA]</scope>
    <source>
        <strain evidence="12">NRRL Y-17796</strain>
    </source>
</reference>
<evidence type="ECO:0000256" key="8">
    <source>
        <dbReference type="SAM" id="SignalP"/>
    </source>
</evidence>
<feature type="signal peptide" evidence="8">
    <location>
        <begin position="1"/>
        <end position="17"/>
    </location>
</feature>
<keyword evidence="12" id="KW-1185">Reference proteome</keyword>
<comment type="similarity">
    <text evidence="2">Belongs to the PGA52 family.</text>
</comment>
<feature type="domain" description="Cell wall protein YJL171C/Tos1 C-terminal" evidence="9">
    <location>
        <begin position="192"/>
        <end position="414"/>
    </location>
</feature>
<dbReference type="InterPro" id="IPR018807">
    <property type="entry name" value="YJL171C/Tos1_N"/>
</dbReference>
<dbReference type="EMBL" id="KV453842">
    <property type="protein sequence ID" value="ODV90453.1"/>
    <property type="molecule type" value="Genomic_DNA"/>
</dbReference>
<evidence type="ECO:0000256" key="2">
    <source>
        <dbReference type="ARBA" id="ARBA00006055"/>
    </source>
</evidence>
<keyword evidence="6" id="KW-0326">Glycosidase</keyword>
<dbReference type="EC" id="3.2.1.39" evidence="3"/>
<gene>
    <name evidence="11" type="ORF">CANCADRAFT_106685</name>
</gene>
<evidence type="ECO:0000256" key="1">
    <source>
        <dbReference type="ARBA" id="ARBA00000382"/>
    </source>
</evidence>
<accession>A0A1E4TFI3</accession>
<evidence type="ECO:0000256" key="7">
    <source>
        <dbReference type="ARBA" id="ARBA00023316"/>
    </source>
</evidence>
<dbReference type="InterPro" id="IPR018805">
    <property type="entry name" value="YJL171C/Tos1_C"/>
</dbReference>
<dbReference type="Pfam" id="PF10287">
    <property type="entry name" value="YJL171C_Tos1_C"/>
    <property type="match status" value="1"/>
</dbReference>
<comment type="catalytic activity">
    <reaction evidence="1">
        <text>Hydrolysis of (1-&gt;3)-beta-D-glucosidic linkages in (1-&gt;3)-beta-D-glucans.</text>
        <dbReference type="EC" id="3.2.1.39"/>
    </reaction>
</comment>
<keyword evidence="5" id="KW-0378">Hydrolase</keyword>
<keyword evidence="7" id="KW-0961">Cell wall biogenesis/degradation</keyword>
<evidence type="ECO:0000256" key="4">
    <source>
        <dbReference type="ARBA" id="ARBA00022729"/>
    </source>
</evidence>
<dbReference type="GO" id="GO:0071555">
    <property type="term" value="P:cell wall organization"/>
    <property type="evidence" value="ECO:0007669"/>
    <property type="project" value="UniProtKB-KW"/>
</dbReference>
<evidence type="ECO:0000313" key="11">
    <source>
        <dbReference type="EMBL" id="ODV90453.1"/>
    </source>
</evidence>